<sequence length="220" mass="25138">MFKIGNVIMLELKYGDKLDKFKCKVVEQKENQIYIDYPINTATERTVFLIDGTQLKGSFVSQDNNSVFLFESEVLGRTKQNIPMLILSYPGDEHLVKIQRRQYVRVETTADVAVHSTNAEFKPFTTVTDDISAGGAAILINDKHGVRAGHTIQLWLVLPMQSGEIHYLQVKSKVVRLIPLDDSRMKASLQFVDMNSQDRQLLLRFSFDRQLLMKKKGLES</sequence>
<dbReference type="Gene3D" id="2.30.110.10">
    <property type="entry name" value="Electron Transport, Fmn-binding Protein, Chain A"/>
    <property type="match status" value="1"/>
</dbReference>
<name>A0ABV6KWK6_9BACI</name>
<feature type="domain" description="Type III secretion system flagellar brake protein YcgR PilZN" evidence="5">
    <location>
        <begin position="3"/>
        <end position="90"/>
    </location>
</feature>
<accession>A0ABV6KWK6</accession>
<proteinExistence type="predicted"/>
<feature type="domain" description="PilZ" evidence="4">
    <location>
        <begin position="99"/>
        <end position="207"/>
    </location>
</feature>
<comment type="caution">
    <text evidence="6">The sequence shown here is derived from an EMBL/GenBank/DDBJ whole genome shotgun (WGS) entry which is preliminary data.</text>
</comment>
<evidence type="ECO:0000313" key="7">
    <source>
        <dbReference type="Proteomes" id="UP001589738"/>
    </source>
</evidence>
<dbReference type="Pfam" id="PF07238">
    <property type="entry name" value="PilZ"/>
    <property type="match status" value="1"/>
</dbReference>
<dbReference type="InterPro" id="IPR009926">
    <property type="entry name" value="T3SS_YcgR_PilZN"/>
</dbReference>
<evidence type="ECO:0000256" key="2">
    <source>
        <dbReference type="ARBA" id="ARBA00022741"/>
    </source>
</evidence>
<keyword evidence="1" id="KW-0973">c-di-GMP</keyword>
<organism evidence="6 7">
    <name type="scientific">Robertmurraya beringensis</name>
    <dbReference type="NCBI Taxonomy" id="641660"/>
    <lineage>
        <taxon>Bacteria</taxon>
        <taxon>Bacillati</taxon>
        <taxon>Bacillota</taxon>
        <taxon>Bacilli</taxon>
        <taxon>Bacillales</taxon>
        <taxon>Bacillaceae</taxon>
        <taxon>Robertmurraya</taxon>
    </lineage>
</organism>
<protein>
    <submittedName>
        <fullName evidence="6">Flagellar brake protein</fullName>
    </submittedName>
</protein>
<gene>
    <name evidence="6" type="ORF">ACFFHF_21185</name>
</gene>
<reference evidence="6 7" key="1">
    <citation type="submission" date="2024-09" db="EMBL/GenBank/DDBJ databases">
        <authorList>
            <person name="Sun Q."/>
            <person name="Mori K."/>
        </authorList>
    </citation>
    <scope>NUCLEOTIDE SEQUENCE [LARGE SCALE GENOMIC DNA]</scope>
    <source>
        <strain evidence="6 7">CGMCC 1.9126</strain>
    </source>
</reference>
<dbReference type="EMBL" id="JBHLUU010000124">
    <property type="protein sequence ID" value="MFC0477705.1"/>
    <property type="molecule type" value="Genomic_DNA"/>
</dbReference>
<dbReference type="InterPro" id="IPR012349">
    <property type="entry name" value="Split_barrel_FMN-bd"/>
</dbReference>
<evidence type="ECO:0000259" key="4">
    <source>
        <dbReference type="Pfam" id="PF07238"/>
    </source>
</evidence>
<keyword evidence="6" id="KW-0969">Cilium</keyword>
<evidence type="ECO:0000256" key="1">
    <source>
        <dbReference type="ARBA" id="ARBA00022636"/>
    </source>
</evidence>
<keyword evidence="2" id="KW-0547">Nucleotide-binding</keyword>
<dbReference type="Pfam" id="PF12945">
    <property type="entry name" value="PilZNR"/>
    <property type="match status" value="1"/>
</dbReference>
<keyword evidence="6" id="KW-0966">Cell projection</keyword>
<evidence type="ECO:0000313" key="6">
    <source>
        <dbReference type="EMBL" id="MFC0477705.1"/>
    </source>
</evidence>
<dbReference type="SUPFAM" id="SSF141371">
    <property type="entry name" value="PilZ domain-like"/>
    <property type="match status" value="1"/>
</dbReference>
<keyword evidence="6" id="KW-0282">Flagellum</keyword>
<keyword evidence="7" id="KW-1185">Reference proteome</keyword>
<dbReference type="InterPro" id="IPR009875">
    <property type="entry name" value="PilZ_domain"/>
</dbReference>
<evidence type="ECO:0000259" key="5">
    <source>
        <dbReference type="Pfam" id="PF12945"/>
    </source>
</evidence>
<dbReference type="Proteomes" id="UP001589738">
    <property type="component" value="Unassembled WGS sequence"/>
</dbReference>
<evidence type="ECO:0000256" key="3">
    <source>
        <dbReference type="ARBA" id="ARBA00023143"/>
    </source>
</evidence>
<keyword evidence="3" id="KW-0975">Bacterial flagellum</keyword>
<dbReference type="RefSeq" id="WP_160547125.1">
    <property type="nucleotide sequence ID" value="NZ_JBHLUU010000124.1"/>
</dbReference>
<dbReference type="Gene3D" id="2.40.10.220">
    <property type="entry name" value="predicted glycosyltransferase like domains"/>
    <property type="match status" value="1"/>
</dbReference>